<evidence type="ECO:0008006" key="4">
    <source>
        <dbReference type="Google" id="ProtNLM"/>
    </source>
</evidence>
<gene>
    <name evidence="2" type="ORF">OC842_006889</name>
</gene>
<evidence type="ECO:0000313" key="3">
    <source>
        <dbReference type="Proteomes" id="UP001176521"/>
    </source>
</evidence>
<dbReference type="EMBL" id="JAPDMQ010000709">
    <property type="protein sequence ID" value="KAK0521107.1"/>
    <property type="molecule type" value="Genomic_DNA"/>
</dbReference>
<name>A0AAN6JH94_9BASI</name>
<accession>A0AAN6JH94</accession>
<organism evidence="2 3">
    <name type="scientific">Tilletia horrida</name>
    <dbReference type="NCBI Taxonomy" id="155126"/>
    <lineage>
        <taxon>Eukaryota</taxon>
        <taxon>Fungi</taxon>
        <taxon>Dikarya</taxon>
        <taxon>Basidiomycota</taxon>
        <taxon>Ustilaginomycotina</taxon>
        <taxon>Exobasidiomycetes</taxon>
        <taxon>Tilletiales</taxon>
        <taxon>Tilletiaceae</taxon>
        <taxon>Tilletia</taxon>
    </lineage>
</organism>
<dbReference type="Proteomes" id="UP001176521">
    <property type="component" value="Unassembled WGS sequence"/>
</dbReference>
<comment type="caution">
    <text evidence="2">The sequence shown here is derived from an EMBL/GenBank/DDBJ whole genome shotgun (WGS) entry which is preliminary data.</text>
</comment>
<sequence>MHAASLLAVASAFLLATSAQAASLEARQSQLSCQPPSVGKLVSTGPSGVPRAVAFQSARDPSGNRLLSTSVGSTPATTNKDEFRFQRCFSSNLPSEPVVDASTGAVTSFGRVQVTSNIKKCITATSFGQAGKANSLISTDCRTTDSTALIDQWFALTTVRLPSDSNGNPVYRQTLNFAGRYKNEPKRNYGWTNVAENNARLVKTVLSEDPKASTGYTLTFVEDEAASQT</sequence>
<keyword evidence="1" id="KW-0732">Signal</keyword>
<reference evidence="2" key="1">
    <citation type="journal article" date="2023" name="PhytoFront">
        <title>Draft Genome Resources of Seven Strains of Tilletia horrida, Causal Agent of Kernel Smut of Rice.</title>
        <authorList>
            <person name="Khanal S."/>
            <person name="Antony Babu S."/>
            <person name="Zhou X.G."/>
        </authorList>
    </citation>
    <scope>NUCLEOTIDE SEQUENCE</scope>
    <source>
        <strain evidence="2">TX3</strain>
    </source>
</reference>
<protein>
    <recommendedName>
        <fullName evidence="4">Ricin B lectin domain-containing protein</fullName>
    </recommendedName>
</protein>
<keyword evidence="3" id="KW-1185">Reference proteome</keyword>
<evidence type="ECO:0000256" key="1">
    <source>
        <dbReference type="SAM" id="SignalP"/>
    </source>
</evidence>
<feature type="signal peptide" evidence="1">
    <location>
        <begin position="1"/>
        <end position="21"/>
    </location>
</feature>
<feature type="chain" id="PRO_5042944225" description="Ricin B lectin domain-containing protein" evidence="1">
    <location>
        <begin position="22"/>
        <end position="229"/>
    </location>
</feature>
<evidence type="ECO:0000313" key="2">
    <source>
        <dbReference type="EMBL" id="KAK0521107.1"/>
    </source>
</evidence>
<dbReference type="AlphaFoldDB" id="A0AAN6JH94"/>
<proteinExistence type="predicted"/>